<sequence length="104" mass="11860">MRGKSHKKPPVWICVLVGLVAVLGIGALVMWLWNAILPSVFNVGRVSYWQALGILILSKILFGGLGGPKRHGPPPHVWREKFKQMTEEEREAFKNAWRRRCGRM</sequence>
<protein>
    <submittedName>
        <fullName evidence="2">Uncharacterized protein</fullName>
    </submittedName>
</protein>
<feature type="transmembrane region" description="Helical" evidence="1">
    <location>
        <begin position="12"/>
        <end position="36"/>
    </location>
</feature>
<keyword evidence="1" id="KW-1133">Transmembrane helix</keyword>
<evidence type="ECO:0000313" key="2">
    <source>
        <dbReference type="EMBL" id="WWC83312.1"/>
    </source>
</evidence>
<evidence type="ECO:0000256" key="1">
    <source>
        <dbReference type="SAM" id="Phobius"/>
    </source>
</evidence>
<reference evidence="3" key="1">
    <citation type="submission" date="2024-01" db="EMBL/GenBank/DDBJ databases">
        <title>Mycovorax composti gen. nov. sp. nov., a member of the family Chitinophagaceae isolated from button mushroom compost.</title>
        <authorList>
            <person name="Thai M."/>
            <person name="Bell T.L."/>
            <person name="Kertesz M.A."/>
        </authorList>
    </citation>
    <scope>NUCLEOTIDE SEQUENCE [LARGE SCALE GENOMIC DNA]</scope>
    <source>
        <strain evidence="3">C216</strain>
    </source>
</reference>
<organism evidence="2 3">
    <name type="scientific">Mycovorax composti</name>
    <dbReference type="NCBI Taxonomy" id="2962693"/>
    <lineage>
        <taxon>Bacteria</taxon>
        <taxon>Pseudomonadati</taxon>
        <taxon>Bacteroidota</taxon>
        <taxon>Chitinophagia</taxon>
        <taxon>Chitinophagales</taxon>
        <taxon>Chitinophagaceae</taxon>
        <taxon>Mycovorax</taxon>
    </lineage>
</organism>
<keyword evidence="1" id="KW-0812">Transmembrane</keyword>
<gene>
    <name evidence="2" type="ORF">PIECOFPK_01023</name>
</gene>
<keyword evidence="3" id="KW-1185">Reference proteome</keyword>
<keyword evidence="1" id="KW-0472">Membrane</keyword>
<dbReference type="EMBL" id="CP144143">
    <property type="protein sequence ID" value="WWC83312.1"/>
    <property type="molecule type" value="Genomic_DNA"/>
</dbReference>
<name>A0ABZ2EJ45_9BACT</name>
<evidence type="ECO:0000313" key="3">
    <source>
        <dbReference type="Proteomes" id="UP001321305"/>
    </source>
</evidence>
<feature type="transmembrane region" description="Helical" evidence="1">
    <location>
        <begin position="48"/>
        <end position="66"/>
    </location>
</feature>
<dbReference type="Proteomes" id="UP001321305">
    <property type="component" value="Chromosome"/>
</dbReference>
<accession>A0ABZ2EJ45</accession>
<proteinExistence type="predicted"/>